<dbReference type="AlphaFoldDB" id="A0A2A6CVR6"/>
<organism evidence="1 2">
    <name type="scientific">Pristionchus pacificus</name>
    <name type="common">Parasitic nematode worm</name>
    <dbReference type="NCBI Taxonomy" id="54126"/>
    <lineage>
        <taxon>Eukaryota</taxon>
        <taxon>Metazoa</taxon>
        <taxon>Ecdysozoa</taxon>
        <taxon>Nematoda</taxon>
        <taxon>Chromadorea</taxon>
        <taxon>Rhabditida</taxon>
        <taxon>Rhabditina</taxon>
        <taxon>Diplogasteromorpha</taxon>
        <taxon>Diplogasteroidea</taxon>
        <taxon>Neodiplogasteridae</taxon>
        <taxon>Pristionchus</taxon>
    </lineage>
</organism>
<gene>
    <name evidence="1" type="primary">WBGene00272092</name>
</gene>
<name>A0A2A6CVR6_PRIPA</name>
<keyword evidence="2" id="KW-1185">Reference proteome</keyword>
<evidence type="ECO:0000313" key="1">
    <source>
        <dbReference type="EnsemblMetazoa" id="PPA33723.1"/>
    </source>
</evidence>
<dbReference type="EnsemblMetazoa" id="PPA33723.1">
    <property type="protein sequence ID" value="PPA33723.1"/>
    <property type="gene ID" value="WBGene00272092"/>
</dbReference>
<evidence type="ECO:0000313" key="2">
    <source>
        <dbReference type="Proteomes" id="UP000005239"/>
    </source>
</evidence>
<protein>
    <submittedName>
        <fullName evidence="1">Uncharacterized protein</fullName>
    </submittedName>
</protein>
<reference evidence="2" key="1">
    <citation type="journal article" date="2008" name="Nat. Genet.">
        <title>The Pristionchus pacificus genome provides a unique perspective on nematode lifestyle and parasitism.</title>
        <authorList>
            <person name="Dieterich C."/>
            <person name="Clifton S.W."/>
            <person name="Schuster L.N."/>
            <person name="Chinwalla A."/>
            <person name="Delehaunty K."/>
            <person name="Dinkelacker I."/>
            <person name="Fulton L."/>
            <person name="Fulton R."/>
            <person name="Godfrey J."/>
            <person name="Minx P."/>
            <person name="Mitreva M."/>
            <person name="Roeseler W."/>
            <person name="Tian H."/>
            <person name="Witte H."/>
            <person name="Yang S.P."/>
            <person name="Wilson R.K."/>
            <person name="Sommer R.J."/>
        </authorList>
    </citation>
    <scope>NUCLEOTIDE SEQUENCE [LARGE SCALE GENOMIC DNA]</scope>
    <source>
        <strain evidence="2">PS312</strain>
    </source>
</reference>
<accession>A0A2A6CVR6</accession>
<accession>A0A8R1YJZ0</accession>
<reference evidence="1" key="2">
    <citation type="submission" date="2022-06" db="UniProtKB">
        <authorList>
            <consortium name="EnsemblMetazoa"/>
        </authorList>
    </citation>
    <scope>IDENTIFICATION</scope>
    <source>
        <strain evidence="1">PS312</strain>
    </source>
</reference>
<proteinExistence type="predicted"/>
<dbReference type="Proteomes" id="UP000005239">
    <property type="component" value="Unassembled WGS sequence"/>
</dbReference>
<sequence>MEDTLTKEGGRFHLDATEEEEMLQVWKADPIRFFLRVDVQCSNPQNGPSRFLTLCADKQIKERCAAAVADEHGYKYATFTHAFEKNPGGEENVKDAYNLNCTLGFKNYQESHDGLSCTGGLCKGGRCGIEIKLKKKRSVRD</sequence>